<comment type="caution">
    <text evidence="1">The sequence shown here is derived from an EMBL/GenBank/DDBJ whole genome shotgun (WGS) entry which is preliminary data.</text>
</comment>
<reference evidence="1 2" key="1">
    <citation type="submission" date="2019-01" db="EMBL/GenBank/DDBJ databases">
        <title>Sequencing of cultivated peanut Arachis hypogaea provides insights into genome evolution and oil improvement.</title>
        <authorList>
            <person name="Chen X."/>
        </authorList>
    </citation>
    <scope>NUCLEOTIDE SEQUENCE [LARGE SCALE GENOMIC DNA]</scope>
    <source>
        <strain evidence="2">cv. Fuhuasheng</strain>
        <tissue evidence="1">Leaves</tissue>
    </source>
</reference>
<name>A0A445D0F3_ARAHY</name>
<protein>
    <submittedName>
        <fullName evidence="1">Uncharacterized protein</fullName>
    </submittedName>
</protein>
<accession>A0A445D0F3</accession>
<organism evidence="1 2">
    <name type="scientific">Arachis hypogaea</name>
    <name type="common">Peanut</name>
    <dbReference type="NCBI Taxonomy" id="3818"/>
    <lineage>
        <taxon>Eukaryota</taxon>
        <taxon>Viridiplantae</taxon>
        <taxon>Streptophyta</taxon>
        <taxon>Embryophyta</taxon>
        <taxon>Tracheophyta</taxon>
        <taxon>Spermatophyta</taxon>
        <taxon>Magnoliopsida</taxon>
        <taxon>eudicotyledons</taxon>
        <taxon>Gunneridae</taxon>
        <taxon>Pentapetalae</taxon>
        <taxon>rosids</taxon>
        <taxon>fabids</taxon>
        <taxon>Fabales</taxon>
        <taxon>Fabaceae</taxon>
        <taxon>Papilionoideae</taxon>
        <taxon>50 kb inversion clade</taxon>
        <taxon>dalbergioids sensu lato</taxon>
        <taxon>Dalbergieae</taxon>
        <taxon>Pterocarpus clade</taxon>
        <taxon>Arachis</taxon>
    </lineage>
</organism>
<evidence type="ECO:0000313" key="2">
    <source>
        <dbReference type="Proteomes" id="UP000289738"/>
    </source>
</evidence>
<proteinExistence type="predicted"/>
<dbReference type="Proteomes" id="UP000289738">
    <property type="component" value="Chromosome A05"/>
</dbReference>
<keyword evidence="2" id="KW-1185">Reference proteome</keyword>
<gene>
    <name evidence="1" type="ORF">Ahy_A05g022243</name>
</gene>
<dbReference type="AlphaFoldDB" id="A0A445D0F3"/>
<sequence length="86" mass="9076">MVAAPIISLPSSSLNTVVMAPIAESFQTVASILHLVQSSGGGSQVITLPSIIVIGGSVFLFSSASEFSVQDCLKYRLDQNFFLDLI</sequence>
<dbReference type="EMBL" id="SDMP01000005">
    <property type="protein sequence ID" value="RYR56554.1"/>
    <property type="molecule type" value="Genomic_DNA"/>
</dbReference>
<evidence type="ECO:0000313" key="1">
    <source>
        <dbReference type="EMBL" id="RYR56554.1"/>
    </source>
</evidence>